<protein>
    <submittedName>
        <fullName evidence="1">Uncharacterized protein</fullName>
    </submittedName>
</protein>
<dbReference type="Proteomes" id="UP000046187">
    <property type="component" value="Unassembled WGS sequence"/>
</dbReference>
<evidence type="ECO:0000313" key="2">
    <source>
        <dbReference type="Proteomes" id="UP000046187"/>
    </source>
</evidence>
<dbReference type="AlphaFoldDB" id="A0A0K2ZD60"/>
<proteinExistence type="predicted"/>
<name>A0A0K2ZD60_9XANT</name>
<dbReference type="EMBL" id="CXOI01000006">
    <property type="protein sequence ID" value="CTP83298.1"/>
    <property type="molecule type" value="Genomic_DNA"/>
</dbReference>
<accession>A0A0K2ZD60</accession>
<keyword evidence="2" id="KW-1185">Reference proteome</keyword>
<reference evidence="2" key="1">
    <citation type="submission" date="2015-07" db="EMBL/GenBank/DDBJ databases">
        <authorList>
            <person name="Wibberg D."/>
        </authorList>
    </citation>
    <scope>NUCLEOTIDE SEQUENCE [LARGE SCALE GENOMIC DNA]</scope>
</reference>
<sequence length="528" mass="60453">MTLLNIHLQECLARLREEAGVDPLSRDFIFHRRYVKDRHAPYPDDSGRTWLSVLLREALTPEVRSNLYPSRFDLGHPSGDTAQSAILSELIQHLNAPSQPTRKRRGDANRFSKRDLNTTLKGLQQVTGRTMASTQSERPLINLKVIHLLYQLTRNRLSRLFQLIAPPEQVKEASRTSPPTLEFKDTWPDPRNANATLLIADLIAYLSVEIDDTRLAQIQAATPPLPELLLSLEKRDALLGRHLRNQSHGDPHREARAYHAMTAFIDTYTPTAQVAQNRLDDALYTYLRTLRFRHYVGGFERVMTLAAIKGSITPIGPEMSALCDKLGRHRGCSIELHQPILSINAFPHFVTQWAPELFALIEGATGLGRPRNVDRLLKQSTKLLNLYTYFHLGETDLGAEWLSVWDSVAALCTIRHLQATKTPYRPYWYGQKSQGINLLRHLNVHRSIESLYQDDHVPHGANQILYLRFNTMHAAIVGLQEIHEARMAFRLARLKQVARILRLQDVDLISEALKWFDLHCLEQAWMMR</sequence>
<gene>
    <name evidence="1" type="ORF">XTALMG727_0586</name>
</gene>
<organism evidence="1 2">
    <name type="scientific">Xanthomonas graminis pv. arrhenatheri LMG 727</name>
    <dbReference type="NCBI Taxonomy" id="1195923"/>
    <lineage>
        <taxon>Bacteria</taxon>
        <taxon>Pseudomonadati</taxon>
        <taxon>Pseudomonadota</taxon>
        <taxon>Gammaproteobacteria</taxon>
        <taxon>Lysobacterales</taxon>
        <taxon>Lysobacteraceae</taxon>
        <taxon>Xanthomonas</taxon>
        <taxon>Xanthomonas translucens group</taxon>
        <taxon>Xanthomonas graminis</taxon>
    </lineage>
</organism>
<evidence type="ECO:0000313" key="1">
    <source>
        <dbReference type="EMBL" id="CTP83298.1"/>
    </source>
</evidence>